<reference evidence="1 2" key="1">
    <citation type="submission" date="2019-01" db="EMBL/GenBank/DDBJ databases">
        <title>Complete genome sequencing of Aequorivita sp. H23M31.</title>
        <authorList>
            <person name="Bae J.-W."/>
        </authorList>
    </citation>
    <scope>NUCLEOTIDE SEQUENCE [LARGE SCALE GENOMIC DNA]</scope>
    <source>
        <strain evidence="1 2">H23M31</strain>
    </source>
</reference>
<protein>
    <recommendedName>
        <fullName evidence="3">Nucleotidyltransferase family protein</fullName>
    </recommendedName>
</protein>
<dbReference type="KEGG" id="aev:EI546_12285"/>
<sequence>MEAEWDEIISSFIQMTYSSEVRMIMVGSGALNYYKYKVPSFGMDFWVDATSKNLNKIIAILKEMGPDKVNFPFPLQDRKQNISIQFFPSRQHLLFIPDFVVDKSFSWAYDDSQEISLRDNASVKWRVLALEDLIDFKSRSQNPHDYLDLQELKEIKGAEND</sequence>
<keyword evidence="2" id="KW-1185">Reference proteome</keyword>
<dbReference type="Gene3D" id="3.30.460.40">
    <property type="match status" value="1"/>
</dbReference>
<name>A0A410G5E6_9FLAO</name>
<evidence type="ECO:0000313" key="1">
    <source>
        <dbReference type="EMBL" id="QAA82451.1"/>
    </source>
</evidence>
<proteinExistence type="predicted"/>
<dbReference type="EMBL" id="CP034951">
    <property type="protein sequence ID" value="QAA82451.1"/>
    <property type="molecule type" value="Genomic_DNA"/>
</dbReference>
<dbReference type="InterPro" id="IPR043519">
    <property type="entry name" value="NT_sf"/>
</dbReference>
<evidence type="ECO:0008006" key="3">
    <source>
        <dbReference type="Google" id="ProtNLM"/>
    </source>
</evidence>
<dbReference type="AlphaFoldDB" id="A0A410G5E6"/>
<dbReference type="SUPFAM" id="SSF81301">
    <property type="entry name" value="Nucleotidyltransferase"/>
    <property type="match status" value="1"/>
</dbReference>
<organism evidence="1 2">
    <name type="scientific">Aequorivita ciconiae</name>
    <dbReference type="NCBI Taxonomy" id="2494375"/>
    <lineage>
        <taxon>Bacteria</taxon>
        <taxon>Pseudomonadati</taxon>
        <taxon>Bacteroidota</taxon>
        <taxon>Flavobacteriia</taxon>
        <taxon>Flavobacteriales</taxon>
        <taxon>Flavobacteriaceae</taxon>
        <taxon>Aequorivita</taxon>
    </lineage>
</organism>
<gene>
    <name evidence="1" type="ORF">EI546_12285</name>
</gene>
<dbReference type="Proteomes" id="UP000285517">
    <property type="component" value="Chromosome"/>
</dbReference>
<evidence type="ECO:0000313" key="2">
    <source>
        <dbReference type="Proteomes" id="UP000285517"/>
    </source>
</evidence>
<dbReference type="RefSeq" id="WP_128250816.1">
    <property type="nucleotide sequence ID" value="NZ_CP034951.1"/>
</dbReference>
<dbReference type="OrthoDB" id="121150at2"/>
<accession>A0A410G5E6</accession>